<dbReference type="Proteomes" id="UP001519325">
    <property type="component" value="Unassembled WGS sequence"/>
</dbReference>
<name>A0ABS4QIX4_9NOCA</name>
<dbReference type="EMBL" id="JAGGMR010000001">
    <property type="protein sequence ID" value="MBP2191004.1"/>
    <property type="molecule type" value="Genomic_DNA"/>
</dbReference>
<gene>
    <name evidence="1" type="ORF">BJ987_003905</name>
</gene>
<comment type="caution">
    <text evidence="1">The sequence shown here is derived from an EMBL/GenBank/DDBJ whole genome shotgun (WGS) entry which is preliminary data.</text>
</comment>
<evidence type="ECO:0000313" key="2">
    <source>
        <dbReference type="Proteomes" id="UP001519325"/>
    </source>
</evidence>
<accession>A0ABS4QIX4</accession>
<protein>
    <submittedName>
        <fullName evidence="1">Uncharacterized protein</fullName>
    </submittedName>
</protein>
<evidence type="ECO:0000313" key="1">
    <source>
        <dbReference type="EMBL" id="MBP2191004.1"/>
    </source>
</evidence>
<reference evidence="1 2" key="1">
    <citation type="submission" date="2021-03" db="EMBL/GenBank/DDBJ databases">
        <title>Sequencing the genomes of 1000 actinobacteria strains.</title>
        <authorList>
            <person name="Klenk H.-P."/>
        </authorList>
    </citation>
    <scope>NUCLEOTIDE SEQUENCE [LARGE SCALE GENOMIC DNA]</scope>
    <source>
        <strain evidence="1 2">DSM 45516</strain>
    </source>
</reference>
<dbReference type="RefSeq" id="WP_209891952.1">
    <property type="nucleotide sequence ID" value="NZ_JAGGMR010000001.1"/>
</dbReference>
<sequence>MKASVREVWPAFNAPLRAPWTGAPDPDETAAVFRQLAELETLLRGRMVRHHSGSVIMPFAAFNSWPADAQLGLLSMGWAMGPKFHFPRFQDAACTRDWLRCAATCRINPESGRMPRRNDRNQQLFRNAFRVESENLDPEALLLRVR</sequence>
<organism evidence="1 2">
    <name type="scientific">Nocardia goodfellowii</name>
    <dbReference type="NCBI Taxonomy" id="882446"/>
    <lineage>
        <taxon>Bacteria</taxon>
        <taxon>Bacillati</taxon>
        <taxon>Actinomycetota</taxon>
        <taxon>Actinomycetes</taxon>
        <taxon>Mycobacteriales</taxon>
        <taxon>Nocardiaceae</taxon>
        <taxon>Nocardia</taxon>
    </lineage>
</organism>
<keyword evidence="2" id="KW-1185">Reference proteome</keyword>
<proteinExistence type="predicted"/>